<evidence type="ECO:0000313" key="4">
    <source>
        <dbReference type="Proteomes" id="UP000248326"/>
    </source>
</evidence>
<protein>
    <submittedName>
        <fullName evidence="3">Inner membrane component-like transport protein</fullName>
    </submittedName>
</protein>
<feature type="transmembrane region" description="Helical" evidence="1">
    <location>
        <begin position="45"/>
        <end position="78"/>
    </location>
</feature>
<evidence type="ECO:0000256" key="1">
    <source>
        <dbReference type="SAM" id="Phobius"/>
    </source>
</evidence>
<accession>A0A318S6X6</accession>
<proteinExistence type="predicted"/>
<keyword evidence="1" id="KW-0812">Transmembrane</keyword>
<name>A0A318S6X6_9DEIO</name>
<organism evidence="3 4">
    <name type="scientific">Deinococcus yavapaiensis KR-236</name>
    <dbReference type="NCBI Taxonomy" id="694435"/>
    <lineage>
        <taxon>Bacteria</taxon>
        <taxon>Thermotogati</taxon>
        <taxon>Deinococcota</taxon>
        <taxon>Deinococci</taxon>
        <taxon>Deinococcales</taxon>
        <taxon>Deinococcaceae</taxon>
        <taxon>Deinococcus</taxon>
    </lineage>
</organism>
<dbReference type="Pfam" id="PF03733">
    <property type="entry name" value="YccF"/>
    <property type="match status" value="1"/>
</dbReference>
<reference evidence="3 4" key="1">
    <citation type="submission" date="2018-06" db="EMBL/GenBank/DDBJ databases">
        <title>Genomic Encyclopedia of Type Strains, Phase IV (KMG-IV): sequencing the most valuable type-strain genomes for metagenomic binning, comparative biology and taxonomic classification.</title>
        <authorList>
            <person name="Goeker M."/>
        </authorList>
    </citation>
    <scope>NUCLEOTIDE SEQUENCE [LARGE SCALE GENOMIC DNA]</scope>
    <source>
        <strain evidence="3 4">DSM 18048</strain>
    </source>
</reference>
<dbReference type="InterPro" id="IPR005185">
    <property type="entry name" value="YccF"/>
</dbReference>
<keyword evidence="4" id="KW-1185">Reference proteome</keyword>
<dbReference type="EMBL" id="QJSX01000006">
    <property type="protein sequence ID" value="PYE54061.1"/>
    <property type="molecule type" value="Genomic_DNA"/>
</dbReference>
<evidence type="ECO:0000259" key="2">
    <source>
        <dbReference type="Pfam" id="PF03733"/>
    </source>
</evidence>
<keyword evidence="1" id="KW-1133">Transmembrane helix</keyword>
<keyword evidence="1" id="KW-0472">Membrane</keyword>
<comment type="caution">
    <text evidence="3">The sequence shown here is derived from an EMBL/GenBank/DDBJ whole genome shotgun (WGS) entry which is preliminary data.</text>
</comment>
<feature type="domain" description="Inner membrane component" evidence="2">
    <location>
        <begin position="45"/>
        <end position="81"/>
    </location>
</feature>
<dbReference type="AlphaFoldDB" id="A0A318S6X6"/>
<dbReference type="Proteomes" id="UP000248326">
    <property type="component" value="Unassembled WGS sequence"/>
</dbReference>
<gene>
    <name evidence="3" type="ORF">DES52_10623</name>
</gene>
<evidence type="ECO:0000313" key="3">
    <source>
        <dbReference type="EMBL" id="PYE54061.1"/>
    </source>
</evidence>
<sequence>MPGAAAVQQPTIVVNVTNANTNTNTNTIGMAVKAGRTHPPTWVRILYFVFFGCWVGPLWVCGALIMLCTVIGIPVGVLMLRYTVESFFL</sequence>